<dbReference type="EMBL" id="LN835296">
    <property type="protein sequence ID" value="CRG98510.1"/>
    <property type="molecule type" value="Genomic_DNA"/>
</dbReference>
<keyword evidence="1" id="KW-0175">Coiled coil</keyword>
<dbReference type="RefSeq" id="XP_028531520.1">
    <property type="nucleotide sequence ID" value="XM_028679644.1"/>
</dbReference>
<dbReference type="SUPFAM" id="SSF51182">
    <property type="entry name" value="RmlC-like cupins"/>
    <property type="match status" value="1"/>
</dbReference>
<dbReference type="Proteomes" id="UP000220158">
    <property type="component" value="Chromosome 1"/>
</dbReference>
<dbReference type="AlphaFoldDB" id="A0A1J1H1R6"/>
<evidence type="ECO:0000313" key="4">
    <source>
        <dbReference type="Proteomes" id="UP000220158"/>
    </source>
</evidence>
<gene>
    <name evidence="3" type="ORF">PRELSG_0116100</name>
</gene>
<feature type="domain" description="Phosphomannose isomerase type I catalytic" evidence="2">
    <location>
        <begin position="158"/>
        <end position="241"/>
    </location>
</feature>
<dbReference type="GeneID" id="39734411"/>
<dbReference type="InterPro" id="IPR011051">
    <property type="entry name" value="RmlC_Cupin_sf"/>
</dbReference>
<protein>
    <submittedName>
        <fullName evidence="3">Mannose-6-phosphate isomerase, putative</fullName>
        <ecNumber evidence="3">5.3.1.8</ecNumber>
    </submittedName>
</protein>
<dbReference type="Gene3D" id="2.60.120.10">
    <property type="entry name" value="Jelly Rolls"/>
    <property type="match status" value="2"/>
</dbReference>
<evidence type="ECO:0000259" key="2">
    <source>
        <dbReference type="Pfam" id="PF20511"/>
    </source>
</evidence>
<dbReference type="UniPathway" id="UPA00126">
    <property type="reaction ID" value="UER00423"/>
</dbReference>
<evidence type="ECO:0000256" key="1">
    <source>
        <dbReference type="SAM" id="Coils"/>
    </source>
</evidence>
<dbReference type="GO" id="GO:0005829">
    <property type="term" value="C:cytosol"/>
    <property type="evidence" value="ECO:0007669"/>
    <property type="project" value="TreeGrafter"/>
</dbReference>
<proteinExistence type="predicted"/>
<dbReference type="GO" id="GO:0008270">
    <property type="term" value="F:zinc ion binding"/>
    <property type="evidence" value="ECO:0007669"/>
    <property type="project" value="InterPro"/>
</dbReference>
<dbReference type="PANTHER" id="PTHR10309:SF0">
    <property type="entry name" value="MANNOSE-6-PHOSPHATE ISOMERASE"/>
    <property type="match status" value="1"/>
</dbReference>
<keyword evidence="4" id="KW-1185">Reference proteome</keyword>
<dbReference type="PANTHER" id="PTHR10309">
    <property type="entry name" value="MANNOSE-6-PHOSPHATE ISOMERASE"/>
    <property type="match status" value="1"/>
</dbReference>
<sequence length="772" mass="91655">MNKLCINECIPYVQKYDWGRGKDGLVYTVMKNIVKDNYEIIKKEINSLDYLKEYIENDDDHHKENTTLKKNENYAELWIGNHAKSPNLVVYNNTLIKIKDFLKIYEEKKNKRNTILKKIFRKIQNTKKKYLKVNYITKLEDTNNFKENNDKKKDSNIEYSLSNKYSLKKDDAGNDQKENGNLFPYLFKILSISKPLSIQIHPNEEQSLYLNSINPLVYKDKIFKTEMCVCINSMSLLCGFMNIFKIAFLIRNIYELNEFFLNIEKNKNVDKKNSKYVEGNEELNDIRDKKKEHLEQENKNNKSLNNEKENDIFFLFELFNPEKNNYIEEILTMLSRIYIYIIKYSLKMNSGLNYDIVSIVDDYAENIQKYIFEENFFYSFYKNENFLEEEFNLSNLIKEGKERLQKNLKKKKDANFKEFDISGKNEKTETESEEHESILTKLNIFDITKKKEEEEENKIDKNDKNKTYINVNEHKSNNFDKIEEDENECYFSRRKKIKAFYEHMYKFFINKILQEDSNILNNCINSIIEKNEVYASFVNNVETLKKKIDKLYLNICLKKNYEVLCEEIERIIIHSIFEVLKNVSKYYMNDGGRIFIFILQLINLNDGDVVYIKPGVIHSYISGHCLECMTNSDLVIRGGLTNKEIDKLNFIKYVNYKNNYPVILEKEFINYNIVSYSYHSMKHFKILLITINPGEKINHLFSEKCFTSCIIMSTNKKVKITGKKNDKKKIIINNVRNGMVLLIAPNIKVSISNFYSNIDDGNKEFVMYCATS</sequence>
<feature type="coiled-coil region" evidence="1">
    <location>
        <begin position="276"/>
        <end position="311"/>
    </location>
</feature>
<reference evidence="3 4" key="1">
    <citation type="submission" date="2015-04" db="EMBL/GenBank/DDBJ databases">
        <authorList>
            <consortium name="Pathogen Informatics"/>
        </authorList>
    </citation>
    <scope>NUCLEOTIDE SEQUENCE [LARGE SCALE GENOMIC DNA]</scope>
    <source>
        <strain evidence="3 4">SGS1</strain>
    </source>
</reference>
<dbReference type="GO" id="GO:0009298">
    <property type="term" value="P:GDP-mannose biosynthetic process"/>
    <property type="evidence" value="ECO:0007669"/>
    <property type="project" value="UniProtKB-UniPathway"/>
</dbReference>
<dbReference type="InterPro" id="IPR016305">
    <property type="entry name" value="Mannose-6-P_Isomerase"/>
</dbReference>
<dbReference type="VEuPathDB" id="PlasmoDB:PRELSG_0116100"/>
<evidence type="ECO:0000313" key="3">
    <source>
        <dbReference type="EMBL" id="CRG98510.1"/>
    </source>
</evidence>
<organism evidence="3 4">
    <name type="scientific">Plasmodium relictum</name>
    <dbReference type="NCBI Taxonomy" id="85471"/>
    <lineage>
        <taxon>Eukaryota</taxon>
        <taxon>Sar</taxon>
        <taxon>Alveolata</taxon>
        <taxon>Apicomplexa</taxon>
        <taxon>Aconoidasida</taxon>
        <taxon>Haemosporida</taxon>
        <taxon>Plasmodiidae</taxon>
        <taxon>Plasmodium</taxon>
        <taxon>Plasmodium (Haemamoeba)</taxon>
    </lineage>
</organism>
<dbReference type="OrthoDB" id="6605218at2759"/>
<keyword evidence="3" id="KW-0413">Isomerase</keyword>
<dbReference type="InterPro" id="IPR046457">
    <property type="entry name" value="PMI_typeI_cat"/>
</dbReference>
<dbReference type="EC" id="5.3.1.8" evidence="3"/>
<dbReference type="InterPro" id="IPR014710">
    <property type="entry name" value="RmlC-like_jellyroll"/>
</dbReference>
<name>A0A1J1H1R6_PLARL</name>
<dbReference type="Pfam" id="PF20511">
    <property type="entry name" value="PMI_typeI_cat"/>
    <property type="match status" value="1"/>
</dbReference>
<dbReference type="KEGG" id="prel:PRELSG_0116100"/>
<accession>A0A1J1H1R6</accession>
<dbReference type="GO" id="GO:0004476">
    <property type="term" value="F:mannose-6-phosphate isomerase activity"/>
    <property type="evidence" value="ECO:0007669"/>
    <property type="project" value="UniProtKB-EC"/>
</dbReference>